<evidence type="ECO:0000313" key="5">
    <source>
        <dbReference type="Proteomes" id="UP001596220"/>
    </source>
</evidence>
<dbReference type="EMBL" id="JBHSQO010000003">
    <property type="protein sequence ID" value="MFC6088485.1"/>
    <property type="molecule type" value="Genomic_DNA"/>
</dbReference>
<dbReference type="Pfam" id="PF18171">
    <property type="entry name" value="LSDAT_prok"/>
    <property type="match status" value="1"/>
</dbReference>
<feature type="region of interest" description="Disordered" evidence="1">
    <location>
        <begin position="238"/>
        <end position="262"/>
    </location>
</feature>
<accession>A0ABW1NZF9</accession>
<feature type="transmembrane region" description="Helical" evidence="2">
    <location>
        <begin position="367"/>
        <end position="388"/>
    </location>
</feature>
<organism evidence="4 5">
    <name type="scientific">Saccharothrix lopnurensis</name>
    <dbReference type="NCBI Taxonomy" id="1670621"/>
    <lineage>
        <taxon>Bacteria</taxon>
        <taxon>Bacillati</taxon>
        <taxon>Actinomycetota</taxon>
        <taxon>Actinomycetes</taxon>
        <taxon>Pseudonocardiales</taxon>
        <taxon>Pseudonocardiaceae</taxon>
        <taxon>Saccharothrix</taxon>
    </lineage>
</organism>
<evidence type="ECO:0000256" key="1">
    <source>
        <dbReference type="SAM" id="MobiDB-lite"/>
    </source>
</evidence>
<feature type="compositionally biased region" description="Pro residues" evidence="1">
    <location>
        <begin position="243"/>
        <end position="259"/>
    </location>
</feature>
<feature type="domain" description="LSDAT prokaryote" evidence="3">
    <location>
        <begin position="31"/>
        <end position="286"/>
    </location>
</feature>
<dbReference type="InterPro" id="IPR041482">
    <property type="entry name" value="LSDAT_prok"/>
</dbReference>
<evidence type="ECO:0000313" key="4">
    <source>
        <dbReference type="EMBL" id="MFC6088485.1"/>
    </source>
</evidence>
<keyword evidence="5" id="KW-1185">Reference proteome</keyword>
<keyword evidence="2" id="KW-0812">Transmembrane</keyword>
<protein>
    <recommendedName>
        <fullName evidence="3">LSDAT prokaryote domain-containing protein</fullName>
    </recommendedName>
</protein>
<evidence type="ECO:0000259" key="3">
    <source>
        <dbReference type="Pfam" id="PF18171"/>
    </source>
</evidence>
<keyword evidence="2" id="KW-0472">Membrane</keyword>
<dbReference type="RefSeq" id="WP_380633057.1">
    <property type="nucleotide sequence ID" value="NZ_JBHSQO010000003.1"/>
</dbReference>
<proteinExistence type="predicted"/>
<keyword evidence="2" id="KW-1133">Transmembrane helix</keyword>
<sequence>MPTAGAGPRVRRLAHPDADIRARALGLPRSHPVLVVLGAGDDPGTDLAATVLPVLRAVLAAAARTGVTVVTAGADAGVAHLVGLAAEALDGRWPRLVGVAPSGRVAAEDAEPTGEEVRLNANHDTAVLVPGSRWGEELPALFRVVDAVAGAKRPALALLVGGDGVTRAALVEHLGRDRPLLVLAGTGGLADEIVHGHLAAGGGEAVDAVGEDRAGADRAGADRAGAERAVTGQVVAEEDPAAAAPPPTAPPPTAPPPTARPDDLAVLVRSGQVAVVHVDEGPDRVVAVLVRVLTGRPGAEVGHTAPPATIWPRPRFRPPEPHPVVDPGYVLDYPRLADAIHEANQLVAPALHECEVAALRARERARLLVALAIAAGFATTLFAALQVWLRDVPWPGVLLAASGAVAAVLAVVARHGEDPDARLRAERLRALYFDHLAAPPAADDAEREERARELSAAVARHRYEPVSRA</sequence>
<feature type="region of interest" description="Disordered" evidence="1">
    <location>
        <begin position="211"/>
        <end position="230"/>
    </location>
</feature>
<evidence type="ECO:0000256" key="2">
    <source>
        <dbReference type="SAM" id="Phobius"/>
    </source>
</evidence>
<name>A0ABW1NZF9_9PSEU</name>
<feature type="compositionally biased region" description="Basic and acidic residues" evidence="1">
    <location>
        <begin position="211"/>
        <end position="226"/>
    </location>
</feature>
<comment type="caution">
    <text evidence="4">The sequence shown here is derived from an EMBL/GenBank/DDBJ whole genome shotgun (WGS) entry which is preliminary data.</text>
</comment>
<gene>
    <name evidence="4" type="ORF">ACFP3R_04315</name>
</gene>
<reference evidence="5" key="1">
    <citation type="journal article" date="2019" name="Int. J. Syst. Evol. Microbiol.">
        <title>The Global Catalogue of Microorganisms (GCM) 10K type strain sequencing project: providing services to taxonomists for standard genome sequencing and annotation.</title>
        <authorList>
            <consortium name="The Broad Institute Genomics Platform"/>
            <consortium name="The Broad Institute Genome Sequencing Center for Infectious Disease"/>
            <person name="Wu L."/>
            <person name="Ma J."/>
        </authorList>
    </citation>
    <scope>NUCLEOTIDE SEQUENCE [LARGE SCALE GENOMIC DNA]</scope>
    <source>
        <strain evidence="5">CGMCC 4.7246</strain>
    </source>
</reference>
<dbReference type="Proteomes" id="UP001596220">
    <property type="component" value="Unassembled WGS sequence"/>
</dbReference>
<feature type="transmembrane region" description="Helical" evidence="2">
    <location>
        <begin position="394"/>
        <end position="413"/>
    </location>
</feature>